<dbReference type="AlphaFoldDB" id="A0A2P2QPF3"/>
<dbReference type="EMBL" id="GGEC01088415">
    <property type="protein sequence ID" value="MBX68899.1"/>
    <property type="molecule type" value="Transcribed_RNA"/>
</dbReference>
<organism evidence="1">
    <name type="scientific">Rhizophora mucronata</name>
    <name type="common">Asiatic mangrove</name>
    <dbReference type="NCBI Taxonomy" id="61149"/>
    <lineage>
        <taxon>Eukaryota</taxon>
        <taxon>Viridiplantae</taxon>
        <taxon>Streptophyta</taxon>
        <taxon>Embryophyta</taxon>
        <taxon>Tracheophyta</taxon>
        <taxon>Spermatophyta</taxon>
        <taxon>Magnoliopsida</taxon>
        <taxon>eudicotyledons</taxon>
        <taxon>Gunneridae</taxon>
        <taxon>Pentapetalae</taxon>
        <taxon>rosids</taxon>
        <taxon>fabids</taxon>
        <taxon>Malpighiales</taxon>
        <taxon>Rhizophoraceae</taxon>
        <taxon>Rhizophora</taxon>
    </lineage>
</organism>
<proteinExistence type="predicted"/>
<reference evidence="1" key="1">
    <citation type="submission" date="2018-02" db="EMBL/GenBank/DDBJ databases">
        <title>Rhizophora mucronata_Transcriptome.</title>
        <authorList>
            <person name="Meera S.P."/>
            <person name="Sreeshan A."/>
            <person name="Augustine A."/>
        </authorList>
    </citation>
    <scope>NUCLEOTIDE SEQUENCE</scope>
    <source>
        <tissue evidence="1">Leaf</tissue>
    </source>
</reference>
<sequence length="47" mass="5374">MIHGFPNFSIKACHKPLELKSWLLKTTSGHCMIVVTSHHVYCHLKIS</sequence>
<protein>
    <submittedName>
        <fullName evidence="1">Uncharacterized protein</fullName>
    </submittedName>
</protein>
<name>A0A2P2QPF3_RHIMU</name>
<evidence type="ECO:0000313" key="1">
    <source>
        <dbReference type="EMBL" id="MBX68899.1"/>
    </source>
</evidence>
<accession>A0A2P2QPF3</accession>